<dbReference type="InterPro" id="IPR002562">
    <property type="entry name" value="3'-5'_exonuclease_dom"/>
</dbReference>
<dbReference type="SMART" id="SM00341">
    <property type="entry name" value="HRDC"/>
    <property type="match status" value="1"/>
</dbReference>
<dbReference type="GO" id="GO:0006139">
    <property type="term" value="P:nucleobase-containing compound metabolic process"/>
    <property type="evidence" value="ECO:0007669"/>
    <property type="project" value="InterPro"/>
</dbReference>
<sequence>MFQFIQQQNEFENVLTLMAQSNIYGLDTEFIKVDTLWPKLGIFQINVEGNVFLLDGTTLDLSQFWSRIFQAKQNIFHACGEDLDLIYHYAHQHNLNNVFDTQVALSFLGHGLQVSYQNALKLMLDIEIEKDQTRSDWLARPLSNEQMEYAANDVRYIVQLADQIKMRLKAKSLLSYVEEDCQHLAHEIGKETPVELLYKEIGNYRHSRRQLMQLQQLAVWRDQMAKSLNQPRSFILKNVTMIDLVEKNPKNNFQLSTIKQIRPNVIRDYGKTILNLLKPVANQDEWPVRLSRPVRHLSQNVLHNVDSIIQSAVDETSISKEVLLRKKWINALYKHVVDKKKEQDLPEYLLGWRYEILTKPLIATLSSDKADLLKQMQNFE</sequence>
<reference evidence="2 3" key="1">
    <citation type="journal article" date="2015" name="Int. J. Syst. Evol. Microbiol.">
        <title>Acinetobacter equi sp. nov. isolated from horse faeces.</title>
        <authorList>
            <person name="Poppel M.T."/>
            <person name="Skiebe E."/>
            <person name="Laue M."/>
            <person name="Bergmann H."/>
            <person name="Ebersberger I."/>
            <person name="Garn T."/>
            <person name="Fruth A."/>
            <person name="Baumgardt S."/>
            <person name="Busse H.J."/>
            <person name="Wilharm G."/>
        </authorList>
    </citation>
    <scope>NUCLEOTIDE SEQUENCE [LARGE SCALE GENOMIC DNA]</scope>
    <source>
        <strain evidence="2 3">114</strain>
    </source>
</reference>
<evidence type="ECO:0000259" key="1">
    <source>
        <dbReference type="PROSITE" id="PS50967"/>
    </source>
</evidence>
<dbReference type="Gene3D" id="3.30.420.10">
    <property type="entry name" value="Ribonuclease H-like superfamily/Ribonuclease H"/>
    <property type="match status" value="1"/>
</dbReference>
<dbReference type="EMBL" id="CP012808">
    <property type="protein sequence ID" value="ALH95928.1"/>
    <property type="molecule type" value="Genomic_DNA"/>
</dbReference>
<feature type="domain" description="HRDC" evidence="1">
    <location>
        <begin position="207"/>
        <end position="287"/>
    </location>
</feature>
<dbReference type="KEGG" id="aei:AOY20_10505"/>
<evidence type="ECO:0000313" key="3">
    <source>
        <dbReference type="Proteomes" id="UP000064939"/>
    </source>
</evidence>
<dbReference type="Pfam" id="PF21293">
    <property type="entry name" value="RNAseD_HRDC_C"/>
    <property type="match status" value="1"/>
</dbReference>
<dbReference type="Pfam" id="PF00570">
    <property type="entry name" value="HRDC"/>
    <property type="match status" value="1"/>
</dbReference>
<dbReference type="SUPFAM" id="SSF53098">
    <property type="entry name" value="Ribonuclease H-like"/>
    <property type="match status" value="1"/>
</dbReference>
<dbReference type="GO" id="GO:0008408">
    <property type="term" value="F:3'-5' exonuclease activity"/>
    <property type="evidence" value="ECO:0007669"/>
    <property type="project" value="InterPro"/>
</dbReference>
<dbReference type="InterPro" id="IPR012337">
    <property type="entry name" value="RNaseH-like_sf"/>
</dbReference>
<dbReference type="InterPro" id="IPR002121">
    <property type="entry name" value="HRDC_dom"/>
</dbReference>
<dbReference type="InterPro" id="IPR036397">
    <property type="entry name" value="RNaseH_sf"/>
</dbReference>
<protein>
    <submittedName>
        <fullName evidence="2">Ribonuclease D</fullName>
    </submittedName>
</protein>
<dbReference type="PROSITE" id="PS50967">
    <property type="entry name" value="HRDC"/>
    <property type="match status" value="1"/>
</dbReference>
<dbReference type="Proteomes" id="UP000064939">
    <property type="component" value="Chromosome"/>
</dbReference>
<dbReference type="Gene3D" id="1.10.150.80">
    <property type="entry name" value="HRDC domain"/>
    <property type="match status" value="2"/>
</dbReference>
<gene>
    <name evidence="2" type="ORF">AOY20_10505</name>
</gene>
<dbReference type="Pfam" id="PF01612">
    <property type="entry name" value="DNA_pol_A_exo1"/>
    <property type="match status" value="1"/>
</dbReference>
<keyword evidence="3" id="KW-1185">Reference proteome</keyword>
<dbReference type="AlphaFoldDB" id="A0A0N9W093"/>
<dbReference type="CDD" id="cd06142">
    <property type="entry name" value="RNaseD_exo"/>
    <property type="match status" value="1"/>
</dbReference>
<dbReference type="PANTHER" id="PTHR47649">
    <property type="entry name" value="RIBONUCLEASE D"/>
    <property type="match status" value="1"/>
</dbReference>
<accession>A0A0N9W093</accession>
<dbReference type="SMART" id="SM00474">
    <property type="entry name" value="35EXOc"/>
    <property type="match status" value="1"/>
</dbReference>
<dbReference type="InterPro" id="IPR048579">
    <property type="entry name" value="RNAseD_HRDC_C"/>
</dbReference>
<dbReference type="InterPro" id="IPR051086">
    <property type="entry name" value="RNase_D-like"/>
</dbReference>
<dbReference type="PANTHER" id="PTHR47649:SF1">
    <property type="entry name" value="RIBONUCLEASE D"/>
    <property type="match status" value="1"/>
</dbReference>
<name>A0A0N9W093_9GAMM</name>
<dbReference type="RefSeq" id="WP_054581816.1">
    <property type="nucleotide sequence ID" value="NZ_CP012808.1"/>
</dbReference>
<evidence type="ECO:0000313" key="2">
    <source>
        <dbReference type="EMBL" id="ALH95928.1"/>
    </source>
</evidence>
<dbReference type="STRING" id="1324350.AOY20_10505"/>
<dbReference type="GO" id="GO:0003676">
    <property type="term" value="F:nucleic acid binding"/>
    <property type="evidence" value="ECO:0007669"/>
    <property type="project" value="InterPro"/>
</dbReference>
<dbReference type="SUPFAM" id="SSF47819">
    <property type="entry name" value="HRDC-like"/>
    <property type="match status" value="2"/>
</dbReference>
<dbReference type="OrthoDB" id="9800549at2"/>
<proteinExistence type="predicted"/>
<organism evidence="2 3">
    <name type="scientific">Acinetobacter equi</name>
    <dbReference type="NCBI Taxonomy" id="1324350"/>
    <lineage>
        <taxon>Bacteria</taxon>
        <taxon>Pseudomonadati</taxon>
        <taxon>Pseudomonadota</taxon>
        <taxon>Gammaproteobacteria</taxon>
        <taxon>Moraxellales</taxon>
        <taxon>Moraxellaceae</taxon>
        <taxon>Acinetobacter</taxon>
    </lineage>
</organism>
<dbReference type="InterPro" id="IPR044876">
    <property type="entry name" value="HRDC_dom_sf"/>
</dbReference>
<dbReference type="InterPro" id="IPR010997">
    <property type="entry name" value="HRDC-like_sf"/>
</dbReference>
<dbReference type="GO" id="GO:0000166">
    <property type="term" value="F:nucleotide binding"/>
    <property type="evidence" value="ECO:0007669"/>
    <property type="project" value="InterPro"/>
</dbReference>